<comment type="caution">
    <text evidence="1">The sequence shown here is derived from an EMBL/GenBank/DDBJ whole genome shotgun (WGS) entry which is preliminary data.</text>
</comment>
<evidence type="ECO:0000313" key="1">
    <source>
        <dbReference type="EMBL" id="KAK4887406.1"/>
    </source>
</evidence>
<reference evidence="2" key="1">
    <citation type="submission" date="2023-01" db="EMBL/GenBank/DDBJ databases">
        <title>Key to firefly adult light organ development and bioluminescence: homeobox transcription factors regulate luciferase expression and transportation to peroxisome.</title>
        <authorList>
            <person name="Fu X."/>
        </authorList>
    </citation>
    <scope>NUCLEOTIDE SEQUENCE [LARGE SCALE GENOMIC DNA]</scope>
</reference>
<evidence type="ECO:0000313" key="2">
    <source>
        <dbReference type="Proteomes" id="UP001353858"/>
    </source>
</evidence>
<keyword evidence="2" id="KW-1185">Reference proteome</keyword>
<name>A0AAN7PRE6_9COLE</name>
<proteinExistence type="predicted"/>
<protein>
    <submittedName>
        <fullName evidence="1">Uncharacterized protein</fullName>
    </submittedName>
</protein>
<organism evidence="1 2">
    <name type="scientific">Aquatica leii</name>
    <dbReference type="NCBI Taxonomy" id="1421715"/>
    <lineage>
        <taxon>Eukaryota</taxon>
        <taxon>Metazoa</taxon>
        <taxon>Ecdysozoa</taxon>
        <taxon>Arthropoda</taxon>
        <taxon>Hexapoda</taxon>
        <taxon>Insecta</taxon>
        <taxon>Pterygota</taxon>
        <taxon>Neoptera</taxon>
        <taxon>Endopterygota</taxon>
        <taxon>Coleoptera</taxon>
        <taxon>Polyphaga</taxon>
        <taxon>Elateriformia</taxon>
        <taxon>Elateroidea</taxon>
        <taxon>Lampyridae</taxon>
        <taxon>Luciolinae</taxon>
        <taxon>Aquatica</taxon>
    </lineage>
</organism>
<accession>A0AAN7PRE6</accession>
<dbReference type="AlphaFoldDB" id="A0AAN7PRE6"/>
<dbReference type="EMBL" id="JARPUR010000001">
    <property type="protein sequence ID" value="KAK4887406.1"/>
    <property type="molecule type" value="Genomic_DNA"/>
</dbReference>
<sequence>MNFLDMASWVIVETKEPSGVFLSAVPSKWVVGKYLYWPNVKTNEALTKLKQNGSSTPLSTWNKLYCKVKKSGLLSSEEAEQEISEMSEIIYLEEPQPVESILLPAYEQHLQPHMVTIDEPQHNQNPLQPLIKIPSNHREEQQAENQIDILKNMLSEMEIRICEYIKNRCDEVKKMYASIETKVDKIIEDGLLGATKNPQDELFEFHIIDDEKAFKCLEDSLGNAEYRNLFGDYRNIHRISVLSGQDIENISGGEVAGTGWQHYKPDDFKRPNAPLVINLGNSEVRKY</sequence>
<dbReference type="Proteomes" id="UP001353858">
    <property type="component" value="Unassembled WGS sequence"/>
</dbReference>
<gene>
    <name evidence="1" type="ORF">RN001_003677</name>
</gene>